<sequence length="109" mass="12503">MLPKLASDGSNWFLYQERVLNALTSKKLRRHVTGTARKPEDLTESGGDFFKRGSLAPLSDKELEVHEDEVDDWLQRQAQVREIIYGTVDKSTFLQIKNEPTAADVWKKL</sequence>
<reference evidence="1" key="2">
    <citation type="submission" date="2021-10" db="EMBL/GenBank/DDBJ databases">
        <title>Phylogenomics reveals ancestral predisposition of the termite-cultivated fungus Termitomyces towards a domesticated lifestyle.</title>
        <authorList>
            <person name="Auxier B."/>
            <person name="Grum-Grzhimaylo A."/>
            <person name="Cardenas M.E."/>
            <person name="Lodge J.D."/>
            <person name="Laessoe T."/>
            <person name="Pedersen O."/>
            <person name="Smith M.E."/>
            <person name="Kuyper T.W."/>
            <person name="Franco-Molano E.A."/>
            <person name="Baroni T.J."/>
            <person name="Aanen D.K."/>
        </authorList>
    </citation>
    <scope>NUCLEOTIDE SEQUENCE</scope>
    <source>
        <strain evidence="1">AP01</strain>
        <tissue evidence="1">Mycelium</tissue>
    </source>
</reference>
<name>A0A9P7K1I8_9AGAR</name>
<accession>A0A9P7K1I8</accession>
<dbReference type="Pfam" id="PF14223">
    <property type="entry name" value="Retrotran_gag_2"/>
    <property type="match status" value="1"/>
</dbReference>
<dbReference type="OrthoDB" id="3015170at2759"/>
<comment type="caution">
    <text evidence="1">The sequence shown here is derived from an EMBL/GenBank/DDBJ whole genome shotgun (WGS) entry which is preliminary data.</text>
</comment>
<protein>
    <submittedName>
        <fullName evidence="1">Uncharacterized protein</fullName>
    </submittedName>
</protein>
<gene>
    <name evidence="1" type="ORF">DXG03_008705</name>
</gene>
<dbReference type="Proteomes" id="UP000775547">
    <property type="component" value="Unassembled WGS sequence"/>
</dbReference>
<evidence type="ECO:0000313" key="1">
    <source>
        <dbReference type="EMBL" id="KAG5633044.1"/>
    </source>
</evidence>
<evidence type="ECO:0000313" key="2">
    <source>
        <dbReference type="Proteomes" id="UP000775547"/>
    </source>
</evidence>
<reference evidence="1" key="1">
    <citation type="submission" date="2020-07" db="EMBL/GenBank/DDBJ databases">
        <authorList>
            <person name="Nieuwenhuis M."/>
            <person name="Van De Peppel L.J.J."/>
        </authorList>
    </citation>
    <scope>NUCLEOTIDE SEQUENCE</scope>
    <source>
        <strain evidence="1">AP01</strain>
        <tissue evidence="1">Mycelium</tissue>
    </source>
</reference>
<feature type="non-terminal residue" evidence="1">
    <location>
        <position position="109"/>
    </location>
</feature>
<organism evidence="1 2">
    <name type="scientific">Asterophora parasitica</name>
    <dbReference type="NCBI Taxonomy" id="117018"/>
    <lineage>
        <taxon>Eukaryota</taxon>
        <taxon>Fungi</taxon>
        <taxon>Dikarya</taxon>
        <taxon>Basidiomycota</taxon>
        <taxon>Agaricomycotina</taxon>
        <taxon>Agaricomycetes</taxon>
        <taxon>Agaricomycetidae</taxon>
        <taxon>Agaricales</taxon>
        <taxon>Tricholomatineae</taxon>
        <taxon>Lyophyllaceae</taxon>
        <taxon>Asterophora</taxon>
    </lineage>
</organism>
<dbReference type="AlphaFoldDB" id="A0A9P7K1I8"/>
<proteinExistence type="predicted"/>
<keyword evidence="2" id="KW-1185">Reference proteome</keyword>
<dbReference type="EMBL" id="JABCKV010007474">
    <property type="protein sequence ID" value="KAG5633044.1"/>
    <property type="molecule type" value="Genomic_DNA"/>
</dbReference>